<organism evidence="5 6">
    <name type="scientific">Paenibacillus silvae</name>
    <dbReference type="NCBI Taxonomy" id="1325358"/>
    <lineage>
        <taxon>Bacteria</taxon>
        <taxon>Bacillati</taxon>
        <taxon>Bacillota</taxon>
        <taxon>Bacilli</taxon>
        <taxon>Bacillales</taxon>
        <taxon>Paenibacillaceae</taxon>
        <taxon>Paenibacillus</taxon>
    </lineage>
</organism>
<gene>
    <name evidence="5" type="ORF">DN757_14005</name>
</gene>
<reference evidence="5 6" key="1">
    <citation type="submission" date="2018-06" db="EMBL/GenBank/DDBJ databases">
        <title>Isolation of heavy metals resistant Paenibacillus silvae NC2 from Gold-Copper mine in ZiJin, China.</title>
        <authorList>
            <person name="Xu J."/>
            <person name="Mazhar H.S."/>
            <person name="Rensing C."/>
        </authorList>
    </citation>
    <scope>NUCLEOTIDE SEQUENCE [LARGE SCALE GENOMIC DNA]</scope>
    <source>
        <strain evidence="5 6">NC2</strain>
    </source>
</reference>
<dbReference type="AlphaFoldDB" id="A0A2W6NG97"/>
<dbReference type="Pfam" id="PF22784">
    <property type="entry name" value="PTP-SAK"/>
    <property type="match status" value="1"/>
</dbReference>
<feature type="domain" description="Tyrosine specific protein phosphatases" evidence="3">
    <location>
        <begin position="70"/>
        <end position="139"/>
    </location>
</feature>
<dbReference type="InterPro" id="IPR057023">
    <property type="entry name" value="PTP-SAK"/>
</dbReference>
<evidence type="ECO:0000313" key="5">
    <source>
        <dbReference type="EMBL" id="PZT54984.1"/>
    </source>
</evidence>
<dbReference type="GO" id="GO:0004725">
    <property type="term" value="F:protein tyrosine phosphatase activity"/>
    <property type="evidence" value="ECO:0007669"/>
    <property type="project" value="UniProtKB-EC"/>
</dbReference>
<dbReference type="SUPFAM" id="SSF52799">
    <property type="entry name" value="(Phosphotyrosine protein) phosphatases II"/>
    <property type="match status" value="1"/>
</dbReference>
<accession>A0A2W6NG97</accession>
<protein>
    <recommendedName>
        <fullName evidence="1">protein-tyrosine-phosphatase</fullName>
        <ecNumber evidence="1">3.1.3.48</ecNumber>
    </recommendedName>
</protein>
<keyword evidence="2" id="KW-0378">Hydrolase</keyword>
<dbReference type="PROSITE" id="PS00383">
    <property type="entry name" value="TYR_PHOSPHATASE_1"/>
    <property type="match status" value="1"/>
</dbReference>
<dbReference type="Proteomes" id="UP000249204">
    <property type="component" value="Unassembled WGS sequence"/>
</dbReference>
<dbReference type="PROSITE" id="PS50056">
    <property type="entry name" value="TYR_PHOSPHATASE_2"/>
    <property type="match status" value="1"/>
</dbReference>
<evidence type="ECO:0000256" key="2">
    <source>
        <dbReference type="ARBA" id="ARBA00022801"/>
    </source>
</evidence>
<dbReference type="EMBL" id="QKWW01000038">
    <property type="protein sequence ID" value="PZT54984.1"/>
    <property type="molecule type" value="Genomic_DNA"/>
</dbReference>
<proteinExistence type="predicted"/>
<dbReference type="InterPro" id="IPR001763">
    <property type="entry name" value="Rhodanese-like_dom"/>
</dbReference>
<dbReference type="InterPro" id="IPR016130">
    <property type="entry name" value="Tyr_Pase_AS"/>
</dbReference>
<dbReference type="InterPro" id="IPR000387">
    <property type="entry name" value="Tyr_Pase_dom"/>
</dbReference>
<name>A0A2W6NG97_9BACL</name>
<evidence type="ECO:0000259" key="4">
    <source>
        <dbReference type="PROSITE" id="PS50206"/>
    </source>
</evidence>
<dbReference type="PROSITE" id="PS50206">
    <property type="entry name" value="RHODANESE_3"/>
    <property type="match status" value="1"/>
</dbReference>
<evidence type="ECO:0000256" key="1">
    <source>
        <dbReference type="ARBA" id="ARBA00013064"/>
    </source>
</evidence>
<dbReference type="Gene3D" id="3.90.190.10">
    <property type="entry name" value="Protein tyrosine phosphatase superfamily"/>
    <property type="match status" value="1"/>
</dbReference>
<feature type="domain" description="Rhodanese" evidence="4">
    <location>
        <begin position="52"/>
        <end position="115"/>
    </location>
</feature>
<dbReference type="InterPro" id="IPR029021">
    <property type="entry name" value="Prot-tyrosine_phosphatase-like"/>
</dbReference>
<sequence length="156" mass="17132">MDHAEKKYHALIAEQIFMGGAVDVEAMVLNEGIEVVVDLREEATECAYPTDHVKWVKIPLDDDTKEHEAELFKQAIDEVVGAYNAGKKVAFHCGGGKGRTGTVAAGTLLELGLANSIEDAELKAKGIRSIINIKPLQKSLLKKLYTNRNYNHQAND</sequence>
<evidence type="ECO:0000259" key="3">
    <source>
        <dbReference type="PROSITE" id="PS50056"/>
    </source>
</evidence>
<dbReference type="EC" id="3.1.3.48" evidence="1"/>
<dbReference type="RefSeq" id="WP_111270852.1">
    <property type="nucleotide sequence ID" value="NZ_QKWW01000038.1"/>
</dbReference>
<comment type="caution">
    <text evidence="5">The sequence shown here is derived from an EMBL/GenBank/DDBJ whole genome shotgun (WGS) entry which is preliminary data.</text>
</comment>
<evidence type="ECO:0000313" key="6">
    <source>
        <dbReference type="Proteomes" id="UP000249204"/>
    </source>
</evidence>